<dbReference type="Gene3D" id="3.30.559.30">
    <property type="entry name" value="Nonribosomal peptide synthetase, condensation domain"/>
    <property type="match status" value="4"/>
</dbReference>
<keyword evidence="3" id="KW-0596">Phosphopantetheine</keyword>
<dbReference type="FunFam" id="3.40.50.12780:FF:000012">
    <property type="entry name" value="Non-ribosomal peptide synthetase"/>
    <property type="match status" value="2"/>
</dbReference>
<dbReference type="Gene3D" id="1.10.1200.10">
    <property type="entry name" value="ACP-like"/>
    <property type="match status" value="3"/>
</dbReference>
<dbReference type="SUPFAM" id="SSF47336">
    <property type="entry name" value="ACP-like"/>
    <property type="match status" value="3"/>
</dbReference>
<dbReference type="Pfam" id="PF13193">
    <property type="entry name" value="AMP-binding_C"/>
    <property type="match status" value="3"/>
</dbReference>
<organism evidence="8 9">
    <name type="scientific">Streptomyces xinghaiensis</name>
    <dbReference type="NCBI Taxonomy" id="1038928"/>
    <lineage>
        <taxon>Bacteria</taxon>
        <taxon>Bacillati</taxon>
        <taxon>Actinomycetota</taxon>
        <taxon>Actinomycetes</taxon>
        <taxon>Kitasatosporales</taxon>
        <taxon>Streptomycetaceae</taxon>
        <taxon>Streptomyces</taxon>
    </lineage>
</organism>
<dbReference type="InterPro" id="IPR006162">
    <property type="entry name" value="Ppantetheine_attach_site"/>
</dbReference>
<dbReference type="SUPFAM" id="SSF52777">
    <property type="entry name" value="CoA-dependent acyltransferases"/>
    <property type="match status" value="8"/>
</dbReference>
<evidence type="ECO:0000256" key="4">
    <source>
        <dbReference type="ARBA" id="ARBA00022553"/>
    </source>
</evidence>
<protein>
    <submittedName>
        <fullName evidence="8">Amino acid adenylation domain-containing protein</fullName>
    </submittedName>
</protein>
<proteinExistence type="inferred from homology"/>
<dbReference type="FunFam" id="3.40.50.980:FF:000001">
    <property type="entry name" value="Non-ribosomal peptide synthetase"/>
    <property type="match status" value="3"/>
</dbReference>
<keyword evidence="9" id="KW-1185">Reference proteome</keyword>
<dbReference type="FunFam" id="1.10.1200.10:FF:000005">
    <property type="entry name" value="Nonribosomal peptide synthetase 1"/>
    <property type="match status" value="2"/>
</dbReference>
<evidence type="ECO:0000256" key="2">
    <source>
        <dbReference type="ARBA" id="ARBA00006432"/>
    </source>
</evidence>
<dbReference type="InterPro" id="IPR023213">
    <property type="entry name" value="CAT-like_dom_sf"/>
</dbReference>
<evidence type="ECO:0000256" key="3">
    <source>
        <dbReference type="ARBA" id="ARBA00022450"/>
    </source>
</evidence>
<gene>
    <name evidence="8" type="ORF">SFRA_013145</name>
</gene>
<dbReference type="InterPro" id="IPR020845">
    <property type="entry name" value="AMP-binding_CS"/>
</dbReference>
<dbReference type="Gene3D" id="3.30.559.10">
    <property type="entry name" value="Chloramphenicol acetyltransferase-like domain"/>
    <property type="match status" value="4"/>
</dbReference>
<dbReference type="CDD" id="cd19534">
    <property type="entry name" value="E_NRPS"/>
    <property type="match status" value="1"/>
</dbReference>
<evidence type="ECO:0000313" key="9">
    <source>
        <dbReference type="Proteomes" id="UP000028058"/>
    </source>
</evidence>
<dbReference type="Proteomes" id="UP000028058">
    <property type="component" value="Unassembled WGS sequence"/>
</dbReference>
<dbReference type="CDD" id="cd19540">
    <property type="entry name" value="LCL_NRPS-like"/>
    <property type="match status" value="2"/>
</dbReference>
<dbReference type="InterPro" id="IPR045851">
    <property type="entry name" value="AMP-bd_C_sf"/>
</dbReference>
<dbReference type="Pfam" id="PF00501">
    <property type="entry name" value="AMP-binding"/>
    <property type="match status" value="3"/>
</dbReference>
<dbReference type="NCBIfam" id="TIGR01733">
    <property type="entry name" value="AA-adenyl-dom"/>
    <property type="match status" value="3"/>
</dbReference>
<dbReference type="PANTHER" id="PTHR45527:SF1">
    <property type="entry name" value="FATTY ACID SYNTHASE"/>
    <property type="match status" value="1"/>
</dbReference>
<dbReference type="CDD" id="cd12117">
    <property type="entry name" value="A_NRPS_Srf_like"/>
    <property type="match status" value="1"/>
</dbReference>
<keyword evidence="5" id="KW-0677">Repeat</keyword>
<dbReference type="Pfam" id="PF00550">
    <property type="entry name" value="PP-binding"/>
    <property type="match status" value="3"/>
</dbReference>
<dbReference type="CDD" id="cd05930">
    <property type="entry name" value="A_NRPS"/>
    <property type="match status" value="2"/>
</dbReference>
<dbReference type="OrthoDB" id="2472181at2"/>
<dbReference type="InterPro" id="IPR010071">
    <property type="entry name" value="AA_adenyl_dom"/>
</dbReference>
<dbReference type="GO" id="GO:0005737">
    <property type="term" value="C:cytoplasm"/>
    <property type="evidence" value="ECO:0007669"/>
    <property type="project" value="TreeGrafter"/>
</dbReference>
<accession>A0A3R7ITI1</accession>
<comment type="cofactor">
    <cofactor evidence="1">
        <name>pantetheine 4'-phosphate</name>
        <dbReference type="ChEBI" id="CHEBI:47942"/>
    </cofactor>
</comment>
<dbReference type="FunFam" id="3.30.300.30:FF:000010">
    <property type="entry name" value="Enterobactin synthetase component F"/>
    <property type="match status" value="3"/>
</dbReference>
<evidence type="ECO:0000256" key="6">
    <source>
        <dbReference type="ARBA" id="ARBA00023194"/>
    </source>
</evidence>
<dbReference type="Pfam" id="PF00668">
    <property type="entry name" value="Condensation"/>
    <property type="match status" value="4"/>
</dbReference>
<dbReference type="PANTHER" id="PTHR45527">
    <property type="entry name" value="NONRIBOSOMAL PEPTIDE SYNTHETASE"/>
    <property type="match status" value="1"/>
</dbReference>
<dbReference type="InterPro" id="IPR009081">
    <property type="entry name" value="PP-bd_ACP"/>
</dbReference>
<comment type="similarity">
    <text evidence="2">Belongs to the ATP-dependent AMP-binding enzyme family.</text>
</comment>
<evidence type="ECO:0000313" key="8">
    <source>
        <dbReference type="EMBL" id="RKM95948.1"/>
    </source>
</evidence>
<dbReference type="GO" id="GO:0043041">
    <property type="term" value="P:amino acid activation for nonribosomal peptide biosynthetic process"/>
    <property type="evidence" value="ECO:0007669"/>
    <property type="project" value="TreeGrafter"/>
</dbReference>
<dbReference type="InterPro" id="IPR001242">
    <property type="entry name" value="Condensation_dom"/>
</dbReference>
<dbReference type="SUPFAM" id="SSF56801">
    <property type="entry name" value="Acetyl-CoA synthetase-like"/>
    <property type="match status" value="3"/>
</dbReference>
<keyword evidence="4" id="KW-0597">Phosphoprotein</keyword>
<comment type="caution">
    <text evidence="8">The sequence shown here is derived from an EMBL/GenBank/DDBJ whole genome shotgun (WGS) entry which is preliminary data.</text>
</comment>
<dbReference type="EMBL" id="JNAD02000005">
    <property type="protein sequence ID" value="RKM95948.1"/>
    <property type="molecule type" value="Genomic_DNA"/>
</dbReference>
<dbReference type="GO" id="GO:0031177">
    <property type="term" value="F:phosphopantetheine binding"/>
    <property type="evidence" value="ECO:0007669"/>
    <property type="project" value="InterPro"/>
</dbReference>
<evidence type="ECO:0000259" key="7">
    <source>
        <dbReference type="PROSITE" id="PS50075"/>
    </source>
</evidence>
<dbReference type="PROSITE" id="PS50075">
    <property type="entry name" value="CARRIER"/>
    <property type="match status" value="3"/>
</dbReference>
<dbReference type="Gene3D" id="2.30.38.10">
    <property type="entry name" value="Luciferase, Domain 3"/>
    <property type="match status" value="3"/>
</dbReference>
<dbReference type="InterPro" id="IPR025110">
    <property type="entry name" value="AMP-bd_C"/>
</dbReference>
<dbReference type="InterPro" id="IPR020806">
    <property type="entry name" value="PKS_PP-bd"/>
</dbReference>
<sequence length="3618" mass="388081">MRKSAIEDVLPLSSLQEGLLFHALYDDEGPDVYTVQLTVEMLGPLDTGRLRTAARALLRRHPNLRAGFRHKGADQPLQVIRRQVNTPWQEVDLTDRGEEAEAACSALADEERVRRFDMTRPPLVRFTLALLPGGRSRLLMTVHHILLDGWSVPVLLDDLFELYERHGDARGMRRVTPYRDYLAWLAGRDQPTALAAWRTELDGLAEPTLLAAGRVASAAAVPVPVTVELSAELTERLSSTARRHAWTVNTLVQAAWGLVLGHHLGRRDVVFGGTVSGRPPELAGVETMVGLLINTLPVRVTWSPTDRLADLFTTLQDRQSALTTHQHVQLAAIQAESGHSELFDTTTVFENFPLGAEQAPPLSGGLDITEVDARDATHYAVSLVGLPGERLTFRLDCRPDVVDGDTAARLADALHQLLATAADHPEMPIAEVDLLSPAERHQVITGWNETDRPIPATTLTALLDEAAAADPEAVAVSCGETRIGYRELHDRANRLARALIKRGAGPERMVALALPQRPELITALLAVLKTGAGYLPLDPGHPTERISGMFEETGPVCVLTAAETSAALPATGPEALFLDGRALAEELAGLSGAPLTDAERTSPLLPTHPAYVIYTSGSTGRPKGVLVEHQAVVNYLLWAGEVYPAARRSTLLHSPVSFDLTVTGLYAPLISGGSVHLTRLTGGVPDPQAPVPSGGAAFLKGTPSHLALLQALPADYSPTDELVLGGEPLPGSLLDAWRREHPGVRVLNEYGPTETTVGCTSLAVEPDDEIPGEVLSLGRPMWNTRLYVLDSMLRPVPPGVVGELYIAGTCLARGYAARPGLTAQRFVANPFGAPGSRMYQTGDMVRWRTDGTLDFAGRTDDQVKLRGYRIELGEIESVLGDHPEVTQAAVVVREDRPGDRQLVAYVVGRSAELREYATSRLPEYMVPTAFVTLDELPLTANGKLDKHALPAPALETTGGGRGPRSPREEILCRVFAEVLGVPRVGIDDDFFGLGGHSLLATRLVSRVRSVLRAELTIRDVFEHPTVAGLARVLSGAGEGRDAVRAETRPQEIPLSFAQQRLWFLDRLDQDGGMYHVPLAVRLRGSLDVAALQGALNGVVARHEALRTVFPEVDGEPRQEVLAGVRLPLPVREVSEGELAGELAGAVGRRFDLARELPLRAVLFRVGADEFVLLLVLHHIAGDGWSLAPLMRDLGACYGGRELPELPVQYADYALWQRRMLGAEDDPGSVASRQLAFWREALAGLPEVLELPVDRARPAVASYRGERVPWRLDGGIHEAVAGLARECGASVFMVLQAGLAALYTRLGAGTDIPVGTAVAGRTDEALDDLVGFFVNTLVLRTDTSGDPTFRELVKRVREWDLAAYAHQDVPFERLVEVLNPERSLARHPLFQTLLVLQNAPEPDLDLPGVIPSVEGIAAGAAKFDLTFDLHETFDDKGRPAGIEGEIEYALDLFDPEGVSALCARFARVLELLLTAPDTPVSGQDLTDSAERSLLLESWGRGARLEPGADVVEQLERQAVRTPDAVAVVCGAEQLTYGELAARADRLARVLVAAGVGRDQLVAVALPRSLDLVAALWAVLKAGAGYVPVDPDLPAGRAGYIMADAGAGFLVTTEALAGRLPVSGVEPVLVDRLSEVPVDEWRPVAVAAGNLAYVLYTSGSTGRPKGVAVTRGGLANVLADMGERFEVTSRARFLAVTTFGFDISNVEIFVPLLAGGRLILAEREEVLDPARLLGLIDRSGATFLQATPTFCQALTAEEPNALAGLQVLMGGEAIPAPLSDAVRSVAWDLTNGYGPTETSIYSVAGTVEGPAGTVPGMGRPVAGTDVYVLDERLRPVPVGVPGELYIAGAGVARGYVGRPGLTAERFVADPFGVSGSRMYRTGDLVHWRRDGTLVYLGRSDDQVKIRGFRIEPGEIEAVLSEHPRVTRAAVVVREDRPGDKQLVAYVVGDAAEDEDNAGLRDLVAGRLPGYMVPSAFVALDALPLTASGKLDRRALPAPAAASGGEGRAPRTAREHRLAEIFRDLLGVERVTIDDNFFDLGGHSLLATRLLSRIRTTEDSELSVRAVFENPTIARLARHLDTATSTGRTPLTRVRRPDRVPLSYAQQRLWFLHQLDADSGMYNIPLAIRLRGTLDQAAVQQALNDVVARHEALRTLFPATDGQPHQVVLPTADVPLTVAEPHEDRLMEVLAAEAARGFDLASEPPLRAALFETGPDDHVLLVVVHHIAGDGWSLAPLLRDLEAAYRKRGLPELPVQYADYALWQRRVLGSEDDPDSVISRQLAYWKEALAGLPDVLDLPADRPRPAVASHRGGRLDWELDAATHQALTALARESGVSLFMVMQAAVAALFTRLGAGTDIPLGTAVAGRTDEALDDIVGFFVNTLVLRTDTSGNPTFRELLDRVRETDLSAFAHQDVPFERLVELLNPERSLGRHPLFQTMLTLQNTPEPDLDLPGVVPSAVDVTGGPAKFDLLLDLRETFDDRGRPAGIEATAEFARDLYDAAAIGTLCGRLARVLGQVTADPGRRLAAIAVLAADEVERQLTVWGRGEAAAPPTDLVRAFAGRAARTPDAVAVVSGDREVSYAELDAQSSRWAHWLRDQGVVRGTPVALLLDRSIDLVVAELAVVKAGGFYVPLHDAYPADRLAWIVRDVAAPVLLTDRTTLPEGLAEAVGTVLPVTTAADRAAAYPASPPQPEAMAAGQLAYVMYTSGTTGRPKGVMVSHGSVVDLVLDARFGDGAHDSVLMHSSHAFDASTYELWTPLLHGGRVVIAPGGHLGPQELRTAVARHGITAVFLTTALFNAIALEEPQAFDGLREILFGGEKVSVEAVDRAVAACPDVRVSHVYGPTEATTYATAWPVPVDREAGAGVPIGVPMSGMRAYVLDASLQLLPAGATGELYLSGSGLAHGYHGRAGLTAERFVADPFGEPGARMYRTGDLVRWTSEGAVDYVGRADDQVKIRGFRIEPAEIETVLAGHERVTQAVVIVREDRPGDKQLVAYVVGDTSDLREYAAAHLPAYMVPSAFLALDALPLTVNGKLDKRALPAPTPTAVGSGSLQEPRNERERILAEVFAGVLGRETVGIDDGFFDLGGDSIASIQLVSRARKAGLTLTARDVFEHKTVRELAAVATLSGPGAVPGREGVGSVPLLPIMHWLRAGGGPVREFNQTYAVPVPATLTVEGLAAAVGGVLRRHDALRARLTVGEDGTWGLEVPGPEDGVEPADLIRRVEVTDPALIARETEAARGRLDPERGVMLQLVWFDYGPQADGRLLLVVHHLVIDGVSWRILLPDLAAAQGGGELEPVGTSLRGWSQALAEAAVQSRWTRQLPYWQEVLSPGAVNLGRRGLDPARDTLATARSCKLSLGRELTEALLTTVPAAFHAGVNDVLLTALALAARQWREAGMRDGLLVDVESHGRHEDVLAAGHDLTRTVGWFTSMYPVRIAPPALSWTEVTAADPATGDALKRIKEQLRAVPDQGLGYGLLRYLNPDTAPVLAACPAPQIGFNYLGRLTADSTRAHWVSVSDAGPAAAPGEEGMAFAHALEINAATYDTPDGPELTATLSWPAELFAPADIQQFADLWQQALQALHTHAGTPGAGGLTPSDVTFAGLTQQHIDLLEAKLRK</sequence>
<evidence type="ECO:0000256" key="1">
    <source>
        <dbReference type="ARBA" id="ARBA00001957"/>
    </source>
</evidence>
<name>A0A3R7ITI1_9ACTN</name>
<dbReference type="GO" id="GO:0008610">
    <property type="term" value="P:lipid biosynthetic process"/>
    <property type="evidence" value="ECO:0007669"/>
    <property type="project" value="UniProtKB-ARBA"/>
</dbReference>
<dbReference type="NCBIfam" id="TIGR01720">
    <property type="entry name" value="NRPS-para261"/>
    <property type="match status" value="1"/>
</dbReference>
<dbReference type="GO" id="GO:0003824">
    <property type="term" value="F:catalytic activity"/>
    <property type="evidence" value="ECO:0007669"/>
    <property type="project" value="InterPro"/>
</dbReference>
<evidence type="ECO:0000256" key="5">
    <source>
        <dbReference type="ARBA" id="ARBA00022737"/>
    </source>
</evidence>
<feature type="domain" description="Carrier" evidence="7">
    <location>
        <begin position="962"/>
        <end position="1037"/>
    </location>
</feature>
<dbReference type="SMART" id="SM00823">
    <property type="entry name" value="PKS_PP"/>
    <property type="match status" value="3"/>
</dbReference>
<feature type="domain" description="Carrier" evidence="7">
    <location>
        <begin position="2006"/>
        <end position="2081"/>
    </location>
</feature>
<dbReference type="GO" id="GO:0072330">
    <property type="term" value="P:monocarboxylic acid biosynthetic process"/>
    <property type="evidence" value="ECO:0007669"/>
    <property type="project" value="UniProtKB-ARBA"/>
</dbReference>
<dbReference type="GO" id="GO:0044550">
    <property type="term" value="P:secondary metabolite biosynthetic process"/>
    <property type="evidence" value="ECO:0007669"/>
    <property type="project" value="UniProtKB-ARBA"/>
</dbReference>
<dbReference type="GO" id="GO:0017000">
    <property type="term" value="P:antibiotic biosynthetic process"/>
    <property type="evidence" value="ECO:0007669"/>
    <property type="project" value="UniProtKB-KW"/>
</dbReference>
<dbReference type="Gene3D" id="3.30.300.30">
    <property type="match status" value="3"/>
</dbReference>
<dbReference type="FunFam" id="3.30.559.10:FF:000012">
    <property type="entry name" value="Non-ribosomal peptide synthetase"/>
    <property type="match status" value="1"/>
</dbReference>
<dbReference type="PROSITE" id="PS00455">
    <property type="entry name" value="AMP_BINDING"/>
    <property type="match status" value="3"/>
</dbReference>
<dbReference type="PROSITE" id="PS00012">
    <property type="entry name" value="PHOSPHOPANTETHEINE"/>
    <property type="match status" value="3"/>
</dbReference>
<dbReference type="FunFam" id="2.30.38.10:FF:000001">
    <property type="entry name" value="Non-ribosomal peptide synthetase PvdI"/>
    <property type="match status" value="3"/>
</dbReference>
<dbReference type="FunFam" id="1.10.1200.10:FF:000016">
    <property type="entry name" value="Non-ribosomal peptide synthase"/>
    <property type="match status" value="1"/>
</dbReference>
<dbReference type="NCBIfam" id="NF003417">
    <property type="entry name" value="PRK04813.1"/>
    <property type="match status" value="3"/>
</dbReference>
<dbReference type="Gene3D" id="3.40.50.980">
    <property type="match status" value="6"/>
</dbReference>
<dbReference type="InterPro" id="IPR036736">
    <property type="entry name" value="ACP-like_sf"/>
</dbReference>
<dbReference type="RefSeq" id="WP_120714812.1">
    <property type="nucleotide sequence ID" value="NZ_JNAD02000005.1"/>
</dbReference>
<dbReference type="CDD" id="cd19543">
    <property type="entry name" value="DCL_NRPS"/>
    <property type="match status" value="1"/>
</dbReference>
<keyword evidence="6" id="KW-0045">Antibiotic biosynthesis</keyword>
<reference evidence="8 9" key="1">
    <citation type="journal article" date="2014" name="Genome Announc.">
        <title>Draft Genome Sequence of Streptomyces fradiae ATCC 19609, a Strain Highly Sensitive to Antibiotics.</title>
        <authorList>
            <person name="Bekker O.B."/>
            <person name="Klimina K.M."/>
            <person name="Vatlin A.A."/>
            <person name="Zakharevich N.V."/>
            <person name="Kasianov A.S."/>
            <person name="Danilenko V.N."/>
        </authorList>
    </citation>
    <scope>NUCLEOTIDE SEQUENCE [LARGE SCALE GENOMIC DNA]</scope>
    <source>
        <strain evidence="8 9">ATCC 19609</strain>
    </source>
</reference>
<dbReference type="InterPro" id="IPR000873">
    <property type="entry name" value="AMP-dep_synth/lig_dom"/>
</dbReference>
<dbReference type="InterPro" id="IPR010060">
    <property type="entry name" value="NRPS_synth"/>
</dbReference>
<feature type="domain" description="Carrier" evidence="7">
    <location>
        <begin position="3054"/>
        <end position="3128"/>
    </location>
</feature>